<feature type="signal peptide" evidence="1">
    <location>
        <begin position="1"/>
        <end position="19"/>
    </location>
</feature>
<evidence type="ECO:0000313" key="3">
    <source>
        <dbReference type="Proteomes" id="UP000250043"/>
    </source>
</evidence>
<dbReference type="AlphaFoldDB" id="A0A8E2AQL0"/>
<evidence type="ECO:0000313" key="2">
    <source>
        <dbReference type="EMBL" id="OCH87559.1"/>
    </source>
</evidence>
<sequence length="86" mass="9483">MRSLFLLPFLAGLFAVVRAEEQPPEVFTSYGTYTATRVYESQVVTSPWLIDETTLVVWTVAETLTAQPEPTAPGVVPRAHARDFAA</sequence>
<reference evidence="2 3" key="1">
    <citation type="submission" date="2016-07" db="EMBL/GenBank/DDBJ databases">
        <title>Draft genome of the white-rot fungus Obba rivulosa 3A-2.</title>
        <authorList>
            <consortium name="DOE Joint Genome Institute"/>
            <person name="Miettinen O."/>
            <person name="Riley R."/>
            <person name="Acob R."/>
            <person name="Barry K."/>
            <person name="Cullen D."/>
            <person name="De Vries R."/>
            <person name="Hainaut M."/>
            <person name="Hatakka A."/>
            <person name="Henrissat B."/>
            <person name="Hilden K."/>
            <person name="Kuo R."/>
            <person name="Labutti K."/>
            <person name="Lipzen A."/>
            <person name="Makela M.R."/>
            <person name="Sandor L."/>
            <person name="Spatafora J.W."/>
            <person name="Grigoriev I.V."/>
            <person name="Hibbett D.S."/>
        </authorList>
    </citation>
    <scope>NUCLEOTIDE SEQUENCE [LARGE SCALE GENOMIC DNA]</scope>
    <source>
        <strain evidence="2 3">3A-2</strain>
    </source>
</reference>
<proteinExistence type="predicted"/>
<name>A0A8E2AQL0_9APHY</name>
<feature type="chain" id="PRO_5034213495" evidence="1">
    <location>
        <begin position="20"/>
        <end position="86"/>
    </location>
</feature>
<dbReference type="Proteomes" id="UP000250043">
    <property type="component" value="Unassembled WGS sequence"/>
</dbReference>
<dbReference type="EMBL" id="KV722481">
    <property type="protein sequence ID" value="OCH87559.1"/>
    <property type="molecule type" value="Genomic_DNA"/>
</dbReference>
<accession>A0A8E2AQL0</accession>
<keyword evidence="3" id="KW-1185">Reference proteome</keyword>
<gene>
    <name evidence="2" type="ORF">OBBRIDRAFT_837274</name>
</gene>
<evidence type="ECO:0000256" key="1">
    <source>
        <dbReference type="SAM" id="SignalP"/>
    </source>
</evidence>
<keyword evidence="1" id="KW-0732">Signal</keyword>
<dbReference type="OrthoDB" id="3025387at2759"/>
<protein>
    <submittedName>
        <fullName evidence="2">Uncharacterized protein</fullName>
    </submittedName>
</protein>
<organism evidence="2 3">
    <name type="scientific">Obba rivulosa</name>
    <dbReference type="NCBI Taxonomy" id="1052685"/>
    <lineage>
        <taxon>Eukaryota</taxon>
        <taxon>Fungi</taxon>
        <taxon>Dikarya</taxon>
        <taxon>Basidiomycota</taxon>
        <taxon>Agaricomycotina</taxon>
        <taxon>Agaricomycetes</taxon>
        <taxon>Polyporales</taxon>
        <taxon>Gelatoporiaceae</taxon>
        <taxon>Obba</taxon>
    </lineage>
</organism>